<evidence type="ECO:0000313" key="3">
    <source>
        <dbReference type="Proteomes" id="UP000499080"/>
    </source>
</evidence>
<feature type="region of interest" description="Disordered" evidence="1">
    <location>
        <begin position="90"/>
        <end position="110"/>
    </location>
</feature>
<feature type="region of interest" description="Disordered" evidence="1">
    <location>
        <begin position="124"/>
        <end position="144"/>
    </location>
</feature>
<keyword evidence="3" id="KW-1185">Reference proteome</keyword>
<feature type="non-terminal residue" evidence="2">
    <location>
        <position position="195"/>
    </location>
</feature>
<dbReference type="EMBL" id="BGPR01177491">
    <property type="protein sequence ID" value="GBM51647.1"/>
    <property type="molecule type" value="Genomic_DNA"/>
</dbReference>
<organism evidence="2 3">
    <name type="scientific">Araneus ventricosus</name>
    <name type="common">Orbweaver spider</name>
    <name type="synonym">Epeira ventricosa</name>
    <dbReference type="NCBI Taxonomy" id="182803"/>
    <lineage>
        <taxon>Eukaryota</taxon>
        <taxon>Metazoa</taxon>
        <taxon>Ecdysozoa</taxon>
        <taxon>Arthropoda</taxon>
        <taxon>Chelicerata</taxon>
        <taxon>Arachnida</taxon>
        <taxon>Araneae</taxon>
        <taxon>Araneomorphae</taxon>
        <taxon>Entelegynae</taxon>
        <taxon>Araneoidea</taxon>
        <taxon>Araneidae</taxon>
        <taxon>Araneus</taxon>
    </lineage>
</organism>
<reference evidence="2 3" key="1">
    <citation type="journal article" date="2019" name="Sci. Rep.">
        <title>Orb-weaving spider Araneus ventricosus genome elucidates the spidroin gene catalogue.</title>
        <authorList>
            <person name="Kono N."/>
            <person name="Nakamura H."/>
            <person name="Ohtoshi R."/>
            <person name="Moran D.A.P."/>
            <person name="Shinohara A."/>
            <person name="Yoshida Y."/>
            <person name="Fujiwara M."/>
            <person name="Mori M."/>
            <person name="Tomita M."/>
            <person name="Arakawa K."/>
        </authorList>
    </citation>
    <scope>NUCLEOTIDE SEQUENCE [LARGE SCALE GENOMIC DNA]</scope>
</reference>
<dbReference type="OrthoDB" id="8197512at2759"/>
<accession>A0A4Y2GEN6</accession>
<evidence type="ECO:0000256" key="1">
    <source>
        <dbReference type="SAM" id="MobiDB-lite"/>
    </source>
</evidence>
<protein>
    <submittedName>
        <fullName evidence="2">Uncharacterized protein</fullName>
    </submittedName>
</protein>
<name>A0A4Y2GEN6_ARAVE</name>
<proteinExistence type="predicted"/>
<comment type="caution">
    <text evidence="2">The sequence shown here is derived from an EMBL/GenBank/DDBJ whole genome shotgun (WGS) entry which is preliminary data.</text>
</comment>
<dbReference type="Proteomes" id="UP000499080">
    <property type="component" value="Unassembled WGS sequence"/>
</dbReference>
<evidence type="ECO:0000313" key="2">
    <source>
        <dbReference type="EMBL" id="GBM51647.1"/>
    </source>
</evidence>
<sequence length="195" mass="21526">MKSKQKKARWTDADCHRLAEAEAKIVMSSCDPVTNINQILHNLYPSRTLELIKGKRRALNYRRLVEEKIEFLRTVPSAIPSAVPPSVAVASSCDSSSNDNVEGNPDPVTTSEPEIIALFSAETNRNPEEFGQGSDDFSGAADPDPPLVAENRVPEAVGVQDSPVEDIWHMAEDTLIQGTLEYFVDDLNSDFRLMP</sequence>
<gene>
    <name evidence="2" type="ORF">AVEN_31335_1</name>
</gene>
<dbReference type="AlphaFoldDB" id="A0A4Y2GEN6"/>